<reference evidence="1" key="1">
    <citation type="journal article" date="2021" name="Proc. Natl. Acad. Sci. U.S.A.">
        <title>A Catalog of Tens of Thousands of Viruses from Human Metagenomes Reveals Hidden Associations with Chronic Diseases.</title>
        <authorList>
            <person name="Tisza M.J."/>
            <person name="Buck C.B."/>
        </authorList>
    </citation>
    <scope>NUCLEOTIDE SEQUENCE</scope>
    <source>
        <strain evidence="1">CtijX18</strain>
    </source>
</reference>
<accession>A0A8S5USP0</accession>
<name>A0A8S5USP0_9CAUD</name>
<proteinExistence type="predicted"/>
<dbReference type="EMBL" id="BK016133">
    <property type="protein sequence ID" value="DAF97420.1"/>
    <property type="molecule type" value="Genomic_DNA"/>
</dbReference>
<evidence type="ECO:0000313" key="1">
    <source>
        <dbReference type="EMBL" id="DAF97420.1"/>
    </source>
</evidence>
<sequence>MMNTYSEAVLDIPYKKETDQQLSEFQLQYTICKATPSKQISFVYNSPLKRLGLPDVWQVDNYGIKTVNTVSNAPTHTVGLAVGSEDVDYVYAMYLDHPEWFEGSSEAAFKNTDAVINLALNHMGKDYYSLFKKAYQDGYTNKHVWGMIRDILVDVGIKANADDKPMFPLAYHLEVMKDYITDKYNRRFGDGSLSAKKEQFFHEGISSTDFSKYVFGQPGDKNTINFIRQCLVKGGVGLLITYLNAMYGSLIIRKEV</sequence>
<protein>
    <submittedName>
        <fullName evidence="1">Uncharacterized protein</fullName>
    </submittedName>
</protein>
<organism evidence="1">
    <name type="scientific">Myoviridae sp. ctijX18</name>
    <dbReference type="NCBI Taxonomy" id="2825154"/>
    <lineage>
        <taxon>Viruses</taxon>
        <taxon>Duplodnaviria</taxon>
        <taxon>Heunggongvirae</taxon>
        <taxon>Uroviricota</taxon>
        <taxon>Caudoviricetes</taxon>
    </lineage>
</organism>